<dbReference type="GO" id="GO:1990281">
    <property type="term" value="C:efflux pump complex"/>
    <property type="evidence" value="ECO:0007669"/>
    <property type="project" value="TreeGrafter"/>
</dbReference>
<protein>
    <submittedName>
        <fullName evidence="9">Cobalt-zinc-cadmium efflux system outer membrane protein</fullName>
    </submittedName>
</protein>
<dbReference type="AlphaFoldDB" id="A0A7W7N4W1"/>
<keyword evidence="3" id="KW-0813">Transport</keyword>
<dbReference type="Pfam" id="PF02321">
    <property type="entry name" value="OEP"/>
    <property type="match status" value="1"/>
</dbReference>
<evidence type="ECO:0000256" key="7">
    <source>
        <dbReference type="ARBA" id="ARBA00023237"/>
    </source>
</evidence>
<evidence type="ECO:0000256" key="3">
    <source>
        <dbReference type="ARBA" id="ARBA00022448"/>
    </source>
</evidence>
<dbReference type="Gene3D" id="1.20.1600.10">
    <property type="entry name" value="Outer membrane efflux proteins (OEP)"/>
    <property type="match status" value="1"/>
</dbReference>
<dbReference type="GO" id="GO:0015288">
    <property type="term" value="F:porin activity"/>
    <property type="evidence" value="ECO:0007669"/>
    <property type="project" value="TreeGrafter"/>
</dbReference>
<reference evidence="9 10" key="1">
    <citation type="submission" date="2020-08" db="EMBL/GenBank/DDBJ databases">
        <title>Functional genomics of gut bacteria from endangered species of beetles.</title>
        <authorList>
            <person name="Carlos-Shanley C."/>
        </authorList>
    </citation>
    <scope>NUCLEOTIDE SEQUENCE [LARGE SCALE GENOMIC DNA]</scope>
    <source>
        <strain evidence="9 10">S00123</strain>
    </source>
</reference>
<keyword evidence="5" id="KW-0812">Transmembrane</keyword>
<evidence type="ECO:0000256" key="5">
    <source>
        <dbReference type="ARBA" id="ARBA00022692"/>
    </source>
</evidence>
<dbReference type="GO" id="GO:0009279">
    <property type="term" value="C:cell outer membrane"/>
    <property type="evidence" value="ECO:0007669"/>
    <property type="project" value="UniProtKB-SubCell"/>
</dbReference>
<dbReference type="PANTHER" id="PTHR30026:SF20">
    <property type="entry name" value="OUTER MEMBRANE PROTEIN TOLC"/>
    <property type="match status" value="1"/>
</dbReference>
<comment type="caution">
    <text evidence="9">The sequence shown here is derived from an EMBL/GenBank/DDBJ whole genome shotgun (WGS) entry which is preliminary data.</text>
</comment>
<keyword evidence="4" id="KW-1134">Transmembrane beta strand</keyword>
<dbReference type="InterPro" id="IPR003423">
    <property type="entry name" value="OMP_efflux"/>
</dbReference>
<evidence type="ECO:0000256" key="2">
    <source>
        <dbReference type="ARBA" id="ARBA00007613"/>
    </source>
</evidence>
<keyword evidence="6" id="KW-0472">Membrane</keyword>
<evidence type="ECO:0000256" key="6">
    <source>
        <dbReference type="ARBA" id="ARBA00023136"/>
    </source>
</evidence>
<comment type="similarity">
    <text evidence="2">Belongs to the outer membrane factor (OMF) (TC 1.B.17) family.</text>
</comment>
<comment type="subcellular location">
    <subcellularLocation>
        <location evidence="1">Cell outer membrane</location>
    </subcellularLocation>
</comment>
<organism evidence="9 10">
    <name type="scientific">Brevundimonas bullata</name>
    <dbReference type="NCBI Taxonomy" id="13160"/>
    <lineage>
        <taxon>Bacteria</taxon>
        <taxon>Pseudomonadati</taxon>
        <taxon>Pseudomonadota</taxon>
        <taxon>Alphaproteobacteria</taxon>
        <taxon>Caulobacterales</taxon>
        <taxon>Caulobacteraceae</taxon>
        <taxon>Brevundimonas</taxon>
    </lineage>
</organism>
<evidence type="ECO:0000256" key="1">
    <source>
        <dbReference type="ARBA" id="ARBA00004442"/>
    </source>
</evidence>
<name>A0A7W7N4W1_9CAUL</name>
<dbReference type="InterPro" id="IPR051906">
    <property type="entry name" value="TolC-like"/>
</dbReference>
<keyword evidence="8" id="KW-0732">Signal</keyword>
<dbReference type="GO" id="GO:0015562">
    <property type="term" value="F:efflux transmembrane transporter activity"/>
    <property type="evidence" value="ECO:0007669"/>
    <property type="project" value="InterPro"/>
</dbReference>
<keyword evidence="7" id="KW-0998">Cell outer membrane</keyword>
<feature type="signal peptide" evidence="8">
    <location>
        <begin position="1"/>
        <end position="29"/>
    </location>
</feature>
<evidence type="ECO:0000313" key="9">
    <source>
        <dbReference type="EMBL" id="MBB4798739.1"/>
    </source>
</evidence>
<evidence type="ECO:0000256" key="8">
    <source>
        <dbReference type="SAM" id="SignalP"/>
    </source>
</evidence>
<dbReference type="Proteomes" id="UP000539957">
    <property type="component" value="Unassembled WGS sequence"/>
</dbReference>
<accession>A0A7W7N4W1</accession>
<dbReference type="SUPFAM" id="SSF56954">
    <property type="entry name" value="Outer membrane efflux proteins (OEP)"/>
    <property type="match status" value="1"/>
</dbReference>
<keyword evidence="10" id="KW-1185">Reference proteome</keyword>
<feature type="chain" id="PRO_5031418390" evidence="8">
    <location>
        <begin position="30"/>
        <end position="418"/>
    </location>
</feature>
<dbReference type="EMBL" id="JACHKY010000004">
    <property type="protein sequence ID" value="MBB4798739.1"/>
    <property type="molecule type" value="Genomic_DNA"/>
</dbReference>
<evidence type="ECO:0000313" key="10">
    <source>
        <dbReference type="Proteomes" id="UP000539957"/>
    </source>
</evidence>
<proteinExistence type="inferred from homology"/>
<dbReference type="PANTHER" id="PTHR30026">
    <property type="entry name" value="OUTER MEMBRANE PROTEIN TOLC"/>
    <property type="match status" value="1"/>
</dbReference>
<dbReference type="RefSeq" id="WP_184270760.1">
    <property type="nucleotide sequence ID" value="NZ_JACHKY010000004.1"/>
</dbReference>
<evidence type="ECO:0000256" key="4">
    <source>
        <dbReference type="ARBA" id="ARBA00022452"/>
    </source>
</evidence>
<gene>
    <name evidence="9" type="ORF">HNP32_002493</name>
</gene>
<sequence>MLPRFKPAARATVLALAAASLSGAAAARAEPLTFEAAMARAASDAPDLRASALGVDAARAAVVAAGRLPDPSLKFGLDGFPVTGPMAGRFGEDDFTALRVGVEQELPSRARRRAERGLAEAAIGVAVADNATALRAVRIAAGLAWIDLYYSGRKLAAVDEVLATLQPLWDAAPSGVASGADRPAMALAPIQLKAALDDRRSRLIAEREAARAVLTRWTGDPAPTTDGAPPLDAPDPAALRMGLEVLPMLKAYEAEDRRAQAELDLARAGRRPDWSVEASYQRRNPAFGDMVSVGASVRLPLFQGQRQEPLIAARAADARRVGAKREAARRQLEADLQGDLAQHAMDHDQWTRARDIVLPAVMQQSDLETAAYAAGRIGISEIVQAFTAVANARLDALDKEAAVMRHAAEITLTYGSGR</sequence>